<dbReference type="Proteomes" id="UP000631034">
    <property type="component" value="Unassembled WGS sequence"/>
</dbReference>
<gene>
    <name evidence="2" type="ORF">IHV25_02445</name>
</gene>
<dbReference type="Gene3D" id="3.30.70.270">
    <property type="match status" value="1"/>
</dbReference>
<keyword evidence="3" id="KW-1185">Reference proteome</keyword>
<sequence>MSENKNRDENSAATPAELQRENRYLRKCLEHSAARLLIADTRAIAIRQELEQKRRGFALMAELAVALGHDADYQGVFNSTARRINAALNMQRTAVLIPAGGSAFKPIVLQGYSQEEQDKIGRRLIKVGPDLLDPRNPMLITGDDPKELHAAFRSSLALPYLIAAPVLLHSNIVALVVTGRMTEQRPFLPQLGWTDVETVQTVASYLAAILAGYRLRQAEDLANVDPLTQLPNLRGTTERMSQILDYARNENLYAATLFVDLDSFKVVNDTHGHAVGDMVLRVVAERLTHAVREFDLVGRIGGDEFIVVLSHISRPDDAATAARKIITSLSQPIEINGALCQVGASVGIAIFPEHGTDESVLIHVADEAMYEVKRTGKNNFAYARRSVAL</sequence>
<feature type="domain" description="GGDEF" evidence="1">
    <location>
        <begin position="252"/>
        <end position="385"/>
    </location>
</feature>
<organism evidence="2 3">
    <name type="scientific">Phaeovibrio sulfidiphilus</name>
    <dbReference type="NCBI Taxonomy" id="1220600"/>
    <lineage>
        <taxon>Bacteria</taxon>
        <taxon>Pseudomonadati</taxon>
        <taxon>Pseudomonadota</taxon>
        <taxon>Alphaproteobacteria</taxon>
        <taxon>Rhodospirillales</taxon>
        <taxon>Rhodospirillaceae</taxon>
        <taxon>Phaeovibrio</taxon>
    </lineage>
</organism>
<dbReference type="InterPro" id="IPR052163">
    <property type="entry name" value="DGC-Regulatory_Protein"/>
</dbReference>
<comment type="caution">
    <text evidence="2">The sequence shown here is derived from an EMBL/GenBank/DDBJ whole genome shotgun (WGS) entry which is preliminary data.</text>
</comment>
<dbReference type="Gene3D" id="3.30.450.40">
    <property type="match status" value="1"/>
</dbReference>
<reference evidence="2" key="1">
    <citation type="submission" date="2020-10" db="EMBL/GenBank/DDBJ databases">
        <title>Genome sequence of the unusual species of purple photosynthetic bacteria, Phaeovibrio sulfidiphilus DSM 23193, type strain.</title>
        <authorList>
            <person name="Kyndt J.A."/>
            <person name="Meyer T.E."/>
        </authorList>
    </citation>
    <scope>NUCLEOTIDE SEQUENCE</scope>
    <source>
        <strain evidence="2">DSM 23193</strain>
    </source>
</reference>
<protein>
    <submittedName>
        <fullName evidence="2">GGDEF domain-containing protein</fullName>
    </submittedName>
</protein>
<dbReference type="Pfam" id="PF00990">
    <property type="entry name" value="GGDEF"/>
    <property type="match status" value="1"/>
</dbReference>
<evidence type="ECO:0000313" key="3">
    <source>
        <dbReference type="Proteomes" id="UP000631034"/>
    </source>
</evidence>
<dbReference type="InterPro" id="IPR029016">
    <property type="entry name" value="GAF-like_dom_sf"/>
</dbReference>
<dbReference type="NCBIfam" id="TIGR00254">
    <property type="entry name" value="GGDEF"/>
    <property type="match status" value="1"/>
</dbReference>
<dbReference type="CDD" id="cd01949">
    <property type="entry name" value="GGDEF"/>
    <property type="match status" value="1"/>
</dbReference>
<dbReference type="PANTHER" id="PTHR46663">
    <property type="entry name" value="DIGUANYLATE CYCLASE DGCT-RELATED"/>
    <property type="match status" value="1"/>
</dbReference>
<evidence type="ECO:0000259" key="1">
    <source>
        <dbReference type="PROSITE" id="PS50887"/>
    </source>
</evidence>
<evidence type="ECO:0000313" key="2">
    <source>
        <dbReference type="EMBL" id="MBE1236511.1"/>
    </source>
</evidence>
<dbReference type="InterPro" id="IPR000160">
    <property type="entry name" value="GGDEF_dom"/>
</dbReference>
<dbReference type="PROSITE" id="PS50887">
    <property type="entry name" value="GGDEF"/>
    <property type="match status" value="1"/>
</dbReference>
<accession>A0A8J7CVN6</accession>
<dbReference type="InterPro" id="IPR043128">
    <property type="entry name" value="Rev_trsase/Diguanyl_cyclase"/>
</dbReference>
<dbReference type="SMART" id="SM00267">
    <property type="entry name" value="GGDEF"/>
    <property type="match status" value="1"/>
</dbReference>
<dbReference type="AlphaFoldDB" id="A0A8J7CVN6"/>
<dbReference type="SUPFAM" id="SSF55073">
    <property type="entry name" value="Nucleotide cyclase"/>
    <property type="match status" value="1"/>
</dbReference>
<name>A0A8J7CVN6_9PROT</name>
<dbReference type="EMBL" id="JACZHT010000001">
    <property type="protein sequence ID" value="MBE1236511.1"/>
    <property type="molecule type" value="Genomic_DNA"/>
</dbReference>
<proteinExistence type="predicted"/>
<dbReference type="RefSeq" id="WP_192533366.1">
    <property type="nucleotide sequence ID" value="NZ_JACZHT010000001.1"/>
</dbReference>
<dbReference type="InterPro" id="IPR029787">
    <property type="entry name" value="Nucleotide_cyclase"/>
</dbReference>
<dbReference type="PANTHER" id="PTHR46663:SF2">
    <property type="entry name" value="GGDEF DOMAIN-CONTAINING PROTEIN"/>
    <property type="match status" value="1"/>
</dbReference>